<evidence type="ECO:0000313" key="2">
    <source>
        <dbReference type="EMBL" id="ELK19035.1"/>
    </source>
</evidence>
<gene>
    <name evidence="2" type="ORF">PAL_GLEAN10003601</name>
</gene>
<feature type="region of interest" description="Disordered" evidence="1">
    <location>
        <begin position="37"/>
        <end position="76"/>
    </location>
</feature>
<dbReference type="EMBL" id="KB030273">
    <property type="protein sequence ID" value="ELK19035.1"/>
    <property type="molecule type" value="Genomic_DNA"/>
</dbReference>
<dbReference type="Proteomes" id="UP000010552">
    <property type="component" value="Unassembled WGS sequence"/>
</dbReference>
<organism evidence="2 3">
    <name type="scientific">Pteropus alecto</name>
    <name type="common">Black flying fox</name>
    <dbReference type="NCBI Taxonomy" id="9402"/>
    <lineage>
        <taxon>Eukaryota</taxon>
        <taxon>Metazoa</taxon>
        <taxon>Chordata</taxon>
        <taxon>Craniata</taxon>
        <taxon>Vertebrata</taxon>
        <taxon>Euteleostomi</taxon>
        <taxon>Mammalia</taxon>
        <taxon>Eutheria</taxon>
        <taxon>Laurasiatheria</taxon>
        <taxon>Chiroptera</taxon>
        <taxon>Yinpterochiroptera</taxon>
        <taxon>Pteropodoidea</taxon>
        <taxon>Pteropodidae</taxon>
        <taxon>Pteropodinae</taxon>
        <taxon>Pteropus</taxon>
    </lineage>
</organism>
<dbReference type="InParanoid" id="L5L6I5"/>
<evidence type="ECO:0000313" key="3">
    <source>
        <dbReference type="Proteomes" id="UP000010552"/>
    </source>
</evidence>
<proteinExistence type="predicted"/>
<dbReference type="AlphaFoldDB" id="L5L6I5"/>
<evidence type="ECO:0000256" key="1">
    <source>
        <dbReference type="SAM" id="MobiDB-lite"/>
    </source>
</evidence>
<protein>
    <submittedName>
        <fullName evidence="2">Uncharacterized protein</fullName>
    </submittedName>
</protein>
<sequence length="76" mass="7913">MPEAETDGCKLTGQQSGADVLTMLSASGRDRAARCVLSPPSTAEQSPALKPPLPRAGDHAEEPGDAYRSPHSDVLI</sequence>
<accession>L5L6I5</accession>
<name>L5L6I5_PTEAL</name>
<keyword evidence="3" id="KW-1185">Reference proteome</keyword>
<reference evidence="3" key="1">
    <citation type="journal article" date="2013" name="Science">
        <title>Comparative analysis of bat genomes provides insight into the evolution of flight and immunity.</title>
        <authorList>
            <person name="Zhang G."/>
            <person name="Cowled C."/>
            <person name="Shi Z."/>
            <person name="Huang Z."/>
            <person name="Bishop-Lilly K.A."/>
            <person name="Fang X."/>
            <person name="Wynne J.W."/>
            <person name="Xiong Z."/>
            <person name="Baker M.L."/>
            <person name="Zhao W."/>
            <person name="Tachedjian M."/>
            <person name="Zhu Y."/>
            <person name="Zhou P."/>
            <person name="Jiang X."/>
            <person name="Ng J."/>
            <person name="Yang L."/>
            <person name="Wu L."/>
            <person name="Xiao J."/>
            <person name="Feng Y."/>
            <person name="Chen Y."/>
            <person name="Sun X."/>
            <person name="Zhang Y."/>
            <person name="Marsh G.A."/>
            <person name="Crameri G."/>
            <person name="Broder C.C."/>
            <person name="Frey K.G."/>
            <person name="Wang L.F."/>
            <person name="Wang J."/>
        </authorList>
    </citation>
    <scope>NUCLEOTIDE SEQUENCE [LARGE SCALE GENOMIC DNA]</scope>
</reference>